<feature type="transmembrane region" description="Helical" evidence="1">
    <location>
        <begin position="85"/>
        <end position="118"/>
    </location>
</feature>
<keyword evidence="1" id="KW-0472">Membrane</keyword>
<dbReference type="EMBL" id="AAOE01000022">
    <property type="protein sequence ID" value="EAR08299.1"/>
    <property type="molecule type" value="Genomic_DNA"/>
</dbReference>
<proteinExistence type="predicted"/>
<dbReference type="InterPro" id="IPR009936">
    <property type="entry name" value="DUF1468"/>
</dbReference>
<evidence type="ECO:0000313" key="3">
    <source>
        <dbReference type="EMBL" id="EAR08299.1"/>
    </source>
</evidence>
<dbReference type="STRING" id="314283.MED297_09171"/>
<feature type="transmembrane region" description="Helical" evidence="1">
    <location>
        <begin position="45"/>
        <end position="64"/>
    </location>
</feature>
<evidence type="ECO:0000256" key="1">
    <source>
        <dbReference type="SAM" id="Phobius"/>
    </source>
</evidence>
<gene>
    <name evidence="3" type="ORF">MED297_09171</name>
</gene>
<name>A4BHP4_9GAMM</name>
<dbReference type="RefSeq" id="WP_008046081.1">
    <property type="nucleotide sequence ID" value="NZ_CH724152.1"/>
</dbReference>
<dbReference type="Proteomes" id="UP000005953">
    <property type="component" value="Unassembled WGS sequence"/>
</dbReference>
<keyword evidence="1" id="KW-0812">Transmembrane</keyword>
<sequence length="160" mass="17753">MTLERWLSLAFLAFCLAYGYAAFISMDAALPPFAKFSPVWPSSFPKILTVIGLILALGQLTVWHKSEPAGDIDRRQLGQYAWKTTAMIIALMVAYALLLRTLGFVFATVSFLVLSAMVLGERNWLKVAIIAAIGAFGIWYLVDPVLGIFLRPWPFVFYGG</sequence>
<evidence type="ECO:0000313" key="4">
    <source>
        <dbReference type="Proteomes" id="UP000005953"/>
    </source>
</evidence>
<keyword evidence="4" id="KW-1185">Reference proteome</keyword>
<feature type="domain" description="DUF1468" evidence="2">
    <location>
        <begin position="6"/>
        <end position="150"/>
    </location>
</feature>
<dbReference type="Pfam" id="PF07331">
    <property type="entry name" value="TctB"/>
    <property type="match status" value="1"/>
</dbReference>
<organism evidence="3 4">
    <name type="scientific">Reinekea blandensis MED297</name>
    <dbReference type="NCBI Taxonomy" id="314283"/>
    <lineage>
        <taxon>Bacteria</taxon>
        <taxon>Pseudomonadati</taxon>
        <taxon>Pseudomonadota</taxon>
        <taxon>Gammaproteobacteria</taxon>
        <taxon>Oceanospirillales</taxon>
        <taxon>Saccharospirillaceae</taxon>
        <taxon>Reinekea</taxon>
    </lineage>
</organism>
<reference evidence="3 4" key="1">
    <citation type="submission" date="2006-02" db="EMBL/GenBank/DDBJ databases">
        <authorList>
            <person name="Pinhassi J."/>
            <person name="Pedros-Alio C."/>
            <person name="Ferriera S."/>
            <person name="Johnson J."/>
            <person name="Kravitz S."/>
            <person name="Halpern A."/>
            <person name="Remington K."/>
            <person name="Beeson K."/>
            <person name="Tran B."/>
            <person name="Rogers Y.-H."/>
            <person name="Friedman R."/>
            <person name="Venter J.C."/>
        </authorList>
    </citation>
    <scope>NUCLEOTIDE SEQUENCE [LARGE SCALE GENOMIC DNA]</scope>
    <source>
        <strain evidence="3 4">MED297</strain>
    </source>
</reference>
<feature type="transmembrane region" description="Helical" evidence="1">
    <location>
        <begin position="124"/>
        <end position="142"/>
    </location>
</feature>
<comment type="caution">
    <text evidence="3">The sequence shown here is derived from an EMBL/GenBank/DDBJ whole genome shotgun (WGS) entry which is preliminary data.</text>
</comment>
<accession>A4BHP4</accession>
<protein>
    <recommendedName>
        <fullName evidence="2">DUF1468 domain-containing protein</fullName>
    </recommendedName>
</protein>
<evidence type="ECO:0000259" key="2">
    <source>
        <dbReference type="Pfam" id="PF07331"/>
    </source>
</evidence>
<dbReference type="OrthoDB" id="6214403at2"/>
<keyword evidence="1" id="KW-1133">Transmembrane helix</keyword>
<dbReference type="HOGENOM" id="CLU_116269_0_0_6"/>
<dbReference type="AlphaFoldDB" id="A4BHP4"/>